<evidence type="ECO:0000313" key="1">
    <source>
        <dbReference type="EMBL" id="KAJ1346146.1"/>
    </source>
</evidence>
<comment type="caution">
    <text evidence="1">The sequence shown here is derived from an EMBL/GenBank/DDBJ whole genome shotgun (WGS) entry which is preliminary data.</text>
</comment>
<dbReference type="AlphaFoldDB" id="A0AAD5MBZ0"/>
<organism evidence="1 2">
    <name type="scientific">Parelaphostrongylus tenuis</name>
    <name type="common">Meningeal worm</name>
    <dbReference type="NCBI Taxonomy" id="148309"/>
    <lineage>
        <taxon>Eukaryota</taxon>
        <taxon>Metazoa</taxon>
        <taxon>Ecdysozoa</taxon>
        <taxon>Nematoda</taxon>
        <taxon>Chromadorea</taxon>
        <taxon>Rhabditida</taxon>
        <taxon>Rhabditina</taxon>
        <taxon>Rhabditomorpha</taxon>
        <taxon>Strongyloidea</taxon>
        <taxon>Metastrongylidae</taxon>
        <taxon>Parelaphostrongylus</taxon>
    </lineage>
</organism>
<dbReference type="EMBL" id="JAHQIW010000118">
    <property type="protein sequence ID" value="KAJ1346146.1"/>
    <property type="molecule type" value="Genomic_DNA"/>
</dbReference>
<proteinExistence type="predicted"/>
<gene>
    <name evidence="1" type="ORF">KIN20_000854</name>
</gene>
<keyword evidence="2" id="KW-1185">Reference proteome</keyword>
<dbReference type="Proteomes" id="UP001196413">
    <property type="component" value="Unassembled WGS sequence"/>
</dbReference>
<evidence type="ECO:0000313" key="2">
    <source>
        <dbReference type="Proteomes" id="UP001196413"/>
    </source>
</evidence>
<name>A0AAD5MBZ0_PARTN</name>
<reference evidence="1" key="1">
    <citation type="submission" date="2021-06" db="EMBL/GenBank/DDBJ databases">
        <title>Parelaphostrongylus tenuis whole genome reference sequence.</title>
        <authorList>
            <person name="Garwood T.J."/>
            <person name="Larsen P.A."/>
            <person name="Fountain-Jones N.M."/>
            <person name="Garbe J.R."/>
            <person name="Macchietto M.G."/>
            <person name="Kania S.A."/>
            <person name="Gerhold R.W."/>
            <person name="Richards J.E."/>
            <person name="Wolf T.M."/>
        </authorList>
    </citation>
    <scope>NUCLEOTIDE SEQUENCE</scope>
    <source>
        <strain evidence="1">MNPRO001-30</strain>
        <tissue evidence="1">Meninges</tissue>
    </source>
</reference>
<sequence length="310" mass="35914">MAFYGEDEIFCNVPHPREESRTTTNIKSKRMRYDEAIASSIDEQEISWFDASSSKLDALDAIGEVENDPEEGCVKRNPWVSKVLSKKRMRKTLRRFILGLVVLACQNEHLENLQLKQSHKDAFQSIDHLNEEIVRSLEALGNFSIEQMRCAKSNCQKAFIPKQFASALVTQFTGDYTKCQVRECPRTVESLDVNYLILEGGLYSHRLEMPDHTKEPDSRKLLCLCSFHSGIFEFMFDMIHMKWNIYQNCLVRVKQVLKNKRLDSSADFPSVVLENLISFYMARYFCVWAFGNNELWQENGCTLFQVLGSK</sequence>
<protein>
    <submittedName>
        <fullName evidence="1">Uncharacterized protein</fullName>
    </submittedName>
</protein>
<accession>A0AAD5MBZ0</accession>